<dbReference type="PROSITE" id="PS51318">
    <property type="entry name" value="TAT"/>
    <property type="match status" value="1"/>
</dbReference>
<sequence length="445" mass="48444">MCDHTTTTPRAEGEGPFAAGAAEITAGRRTLLTAGGGLAFSALAGLGAGEAAAAAPRRFRDRRAYVLVVDGCLPGEIDGGLTPNLRALRDGGLRWPRATSLPVMETIPNHVMMMTGVRPDRSGVPANSVYDRRERQVRELDRPSDIKVGTVIERLNRQGFRTGTVLSKEYLYGIFGGRATHRWEPAPIIPISGHAPDVFTMRAATQMVERFDPHLMFVNLGDIDRFGHTDFTGQTVQVLRRLALAGTDRLVGDFVAMLKRTGRWRRSVVIVLADHSMDWSRPDRVVSLQSVMDDDPLLAGKVVIADNGGADLLYWTGPGDQRARAVTRMRTLAARHPGVLETHDPRRSRSLRLGPEVGDVLVYCRAGWRFSDPDPFTSNPIPGNHGHPATRAIPFFIGGGHARVRTARRRSSPDQAATIDVAPTVASFFGLRGAPRGGYDGTARL</sequence>
<evidence type="ECO:0000313" key="1">
    <source>
        <dbReference type="EMBL" id="GAA4682486.1"/>
    </source>
</evidence>
<dbReference type="EMBL" id="BAABIM010000002">
    <property type="protein sequence ID" value="GAA4682486.1"/>
    <property type="molecule type" value="Genomic_DNA"/>
</dbReference>
<keyword evidence="2" id="KW-1185">Reference proteome</keyword>
<name>A0ABP8W629_9ACTN</name>
<dbReference type="InterPro" id="IPR002591">
    <property type="entry name" value="Phosphodiest/P_Trfase"/>
</dbReference>
<dbReference type="RefSeq" id="WP_345265217.1">
    <property type="nucleotide sequence ID" value="NZ_BAABIM010000002.1"/>
</dbReference>
<protein>
    <recommendedName>
        <fullName evidence="3">Alkaline phosphatase family protein</fullName>
    </recommendedName>
</protein>
<dbReference type="Pfam" id="PF01663">
    <property type="entry name" value="Phosphodiest"/>
    <property type="match status" value="1"/>
</dbReference>
<dbReference type="Gene3D" id="3.40.720.10">
    <property type="entry name" value="Alkaline Phosphatase, subunit A"/>
    <property type="match status" value="1"/>
</dbReference>
<dbReference type="PANTHER" id="PTHR10151">
    <property type="entry name" value="ECTONUCLEOTIDE PYROPHOSPHATASE/PHOSPHODIESTERASE"/>
    <property type="match status" value="1"/>
</dbReference>
<evidence type="ECO:0008006" key="3">
    <source>
        <dbReference type="Google" id="ProtNLM"/>
    </source>
</evidence>
<gene>
    <name evidence="1" type="ORF">GCM10023226_19540</name>
</gene>
<evidence type="ECO:0000313" key="2">
    <source>
        <dbReference type="Proteomes" id="UP001500621"/>
    </source>
</evidence>
<accession>A0ABP8W629</accession>
<dbReference type="SUPFAM" id="SSF53649">
    <property type="entry name" value="Alkaline phosphatase-like"/>
    <property type="match status" value="1"/>
</dbReference>
<dbReference type="Proteomes" id="UP001500621">
    <property type="component" value="Unassembled WGS sequence"/>
</dbReference>
<organism evidence="1 2">
    <name type="scientific">Nocardioides nanhaiensis</name>
    <dbReference type="NCBI Taxonomy" id="1476871"/>
    <lineage>
        <taxon>Bacteria</taxon>
        <taxon>Bacillati</taxon>
        <taxon>Actinomycetota</taxon>
        <taxon>Actinomycetes</taxon>
        <taxon>Propionibacteriales</taxon>
        <taxon>Nocardioidaceae</taxon>
        <taxon>Nocardioides</taxon>
    </lineage>
</organism>
<dbReference type="InterPro" id="IPR006311">
    <property type="entry name" value="TAT_signal"/>
</dbReference>
<proteinExistence type="predicted"/>
<comment type="caution">
    <text evidence="1">The sequence shown here is derived from an EMBL/GenBank/DDBJ whole genome shotgun (WGS) entry which is preliminary data.</text>
</comment>
<dbReference type="InterPro" id="IPR017850">
    <property type="entry name" value="Alkaline_phosphatase_core_sf"/>
</dbReference>
<dbReference type="PANTHER" id="PTHR10151:SF120">
    <property type="entry name" value="BIS(5'-ADENOSYL)-TRIPHOSPHATASE"/>
    <property type="match status" value="1"/>
</dbReference>
<reference evidence="2" key="1">
    <citation type="journal article" date="2019" name="Int. J. Syst. Evol. Microbiol.">
        <title>The Global Catalogue of Microorganisms (GCM) 10K type strain sequencing project: providing services to taxonomists for standard genome sequencing and annotation.</title>
        <authorList>
            <consortium name="The Broad Institute Genomics Platform"/>
            <consortium name="The Broad Institute Genome Sequencing Center for Infectious Disease"/>
            <person name="Wu L."/>
            <person name="Ma J."/>
        </authorList>
    </citation>
    <scope>NUCLEOTIDE SEQUENCE [LARGE SCALE GENOMIC DNA]</scope>
    <source>
        <strain evidence="2">JCM 18127</strain>
    </source>
</reference>